<dbReference type="AlphaFoldDB" id="X1DQS9"/>
<organism evidence="1">
    <name type="scientific">marine sediment metagenome</name>
    <dbReference type="NCBI Taxonomy" id="412755"/>
    <lineage>
        <taxon>unclassified sequences</taxon>
        <taxon>metagenomes</taxon>
        <taxon>ecological metagenomes</taxon>
    </lineage>
</organism>
<evidence type="ECO:0000313" key="1">
    <source>
        <dbReference type="EMBL" id="GAG98776.1"/>
    </source>
</evidence>
<dbReference type="EMBL" id="BART01022629">
    <property type="protein sequence ID" value="GAG98776.1"/>
    <property type="molecule type" value="Genomic_DNA"/>
</dbReference>
<gene>
    <name evidence="1" type="ORF">S01H4_41386</name>
</gene>
<dbReference type="Gene3D" id="1.10.340.30">
    <property type="entry name" value="Hypothetical protein, domain 2"/>
    <property type="match status" value="1"/>
</dbReference>
<reference evidence="1" key="1">
    <citation type="journal article" date="2014" name="Front. Microbiol.">
        <title>High frequency of phylogenetically diverse reductive dehalogenase-homologous genes in deep subseafloor sedimentary metagenomes.</title>
        <authorList>
            <person name="Kawai M."/>
            <person name="Futagami T."/>
            <person name="Toyoda A."/>
            <person name="Takaki Y."/>
            <person name="Nishi S."/>
            <person name="Hori S."/>
            <person name="Arai W."/>
            <person name="Tsubouchi T."/>
            <person name="Morono Y."/>
            <person name="Uchiyama I."/>
            <person name="Ito T."/>
            <person name="Fujiyama A."/>
            <person name="Inagaki F."/>
            <person name="Takami H."/>
        </authorList>
    </citation>
    <scope>NUCLEOTIDE SEQUENCE</scope>
    <source>
        <strain evidence="1">Expedition CK06-06</strain>
    </source>
</reference>
<accession>X1DQS9</accession>
<sequence length="41" mass="4908">MISEIFLIRTRAKQVVPVFENFMNIYPSLDEFLIFDLDNVE</sequence>
<dbReference type="InterPro" id="IPR011257">
    <property type="entry name" value="DNA_glycosylase"/>
</dbReference>
<feature type="non-terminal residue" evidence="1">
    <location>
        <position position="41"/>
    </location>
</feature>
<proteinExistence type="predicted"/>
<protein>
    <submittedName>
        <fullName evidence="1">Uncharacterized protein</fullName>
    </submittedName>
</protein>
<dbReference type="SUPFAM" id="SSF48150">
    <property type="entry name" value="DNA-glycosylase"/>
    <property type="match status" value="1"/>
</dbReference>
<dbReference type="GO" id="GO:0006281">
    <property type="term" value="P:DNA repair"/>
    <property type="evidence" value="ECO:0007669"/>
    <property type="project" value="InterPro"/>
</dbReference>
<name>X1DQS9_9ZZZZ</name>
<comment type="caution">
    <text evidence="1">The sequence shown here is derived from an EMBL/GenBank/DDBJ whole genome shotgun (WGS) entry which is preliminary data.</text>
</comment>
<dbReference type="GO" id="GO:0003824">
    <property type="term" value="F:catalytic activity"/>
    <property type="evidence" value="ECO:0007669"/>
    <property type="project" value="InterPro"/>
</dbReference>